<evidence type="ECO:0000313" key="3">
    <source>
        <dbReference type="RefSeq" id="XP_022744208.1"/>
    </source>
</evidence>
<dbReference type="OrthoDB" id="991895at2759"/>
<dbReference type="InterPro" id="IPR024752">
    <property type="entry name" value="Myb/SANT-like_dom"/>
</dbReference>
<keyword evidence="2" id="KW-1185">Reference proteome</keyword>
<name>A0A6P5YUG6_DURZI</name>
<dbReference type="AlphaFoldDB" id="A0A6P5YUG6"/>
<dbReference type="PANTHER" id="PTHR46929:SF4">
    <property type="entry name" value="MYB_SANT-LIKE DOMAIN-CONTAINING PROTEIN"/>
    <property type="match status" value="1"/>
</dbReference>
<sequence length="124" mass="14116">MVPMVNRWCLLKCPCLQSNLVIVFGGSGAKLGHMMFLHLISELQLIDNVQVRKMGKSKNINVNKRDVLKWMQPMDDVLIDALLHQQSLGNRVDKVFTTMAYENMVNEMHEGIGMPIEKGHLKIV</sequence>
<dbReference type="GeneID" id="111294808"/>
<dbReference type="PANTHER" id="PTHR46929">
    <property type="entry name" value="EXPRESSED PROTEIN"/>
    <property type="match status" value="1"/>
</dbReference>
<protein>
    <submittedName>
        <fullName evidence="3">Uncharacterized protein LOC111294808 isoform X1</fullName>
    </submittedName>
</protein>
<accession>A0A6P5YUG6</accession>
<gene>
    <name evidence="3" type="primary">LOC111294808</name>
</gene>
<proteinExistence type="predicted"/>
<dbReference type="Proteomes" id="UP000515121">
    <property type="component" value="Unplaced"/>
</dbReference>
<dbReference type="Pfam" id="PF12776">
    <property type="entry name" value="Myb_DNA-bind_3"/>
    <property type="match status" value="1"/>
</dbReference>
<reference evidence="3" key="1">
    <citation type="submission" date="2025-08" db="UniProtKB">
        <authorList>
            <consortium name="RefSeq"/>
        </authorList>
    </citation>
    <scope>IDENTIFICATION</scope>
    <source>
        <tissue evidence="3">Fruit stalk</tissue>
    </source>
</reference>
<feature type="domain" description="Myb/SANT-like" evidence="1">
    <location>
        <begin position="69"/>
        <end position="122"/>
    </location>
</feature>
<organism evidence="2 3">
    <name type="scientific">Durio zibethinus</name>
    <name type="common">Durian</name>
    <dbReference type="NCBI Taxonomy" id="66656"/>
    <lineage>
        <taxon>Eukaryota</taxon>
        <taxon>Viridiplantae</taxon>
        <taxon>Streptophyta</taxon>
        <taxon>Embryophyta</taxon>
        <taxon>Tracheophyta</taxon>
        <taxon>Spermatophyta</taxon>
        <taxon>Magnoliopsida</taxon>
        <taxon>eudicotyledons</taxon>
        <taxon>Gunneridae</taxon>
        <taxon>Pentapetalae</taxon>
        <taxon>rosids</taxon>
        <taxon>malvids</taxon>
        <taxon>Malvales</taxon>
        <taxon>Malvaceae</taxon>
        <taxon>Helicteroideae</taxon>
        <taxon>Durio</taxon>
    </lineage>
</organism>
<evidence type="ECO:0000313" key="2">
    <source>
        <dbReference type="Proteomes" id="UP000515121"/>
    </source>
</evidence>
<dbReference type="KEGG" id="dzi:111294808"/>
<dbReference type="RefSeq" id="XP_022744208.1">
    <property type="nucleotide sequence ID" value="XM_022888473.1"/>
</dbReference>
<evidence type="ECO:0000259" key="1">
    <source>
        <dbReference type="Pfam" id="PF12776"/>
    </source>
</evidence>